<dbReference type="InterPro" id="IPR006952">
    <property type="entry name" value="PDE6_gamma"/>
</dbReference>
<dbReference type="EMBL" id="JAHFZB010000019">
    <property type="protein sequence ID" value="KAK6478213.1"/>
    <property type="molecule type" value="Genomic_DNA"/>
</dbReference>
<sequence>MLLLAVKRSIRRVAEFHKLWNVPRYDLSQKQLVSFFTPIPAGKLCGAARSLHDLGCRGLSTTSDSQDTPDCGTSQGRTHVEGGSRTEGDETDPKHNSAPLGPPPPPPVYCCMSACSNCLWIPYTEELLKYYRDGGEKALEAIEEHVGDENIKVFLKMEIRMMSAHRPDRAQSNPRLERQAAALESCVGLSPVTGEWSPPHSCSFHQKKQDTVFQKQQHLKNNHRTQLNNNLDQVGHKSDRRPRHPAQGTPKFKQRQTRQFKSKPPKKGIQGFGDDIPGMEGLGTDITVICPWEAFNHLELHELAQYGII</sequence>
<feature type="compositionally biased region" description="Basic residues" evidence="9">
    <location>
        <begin position="252"/>
        <end position="266"/>
    </location>
</feature>
<dbReference type="Pfam" id="PF04868">
    <property type="entry name" value="PDE6_gamma"/>
    <property type="match status" value="1"/>
</dbReference>
<evidence type="ECO:0000259" key="10">
    <source>
        <dbReference type="Pfam" id="PF09791"/>
    </source>
</evidence>
<keyword evidence="4" id="KW-0140">cGMP</keyword>
<comment type="function">
    <text evidence="8">Participates in processes of transmission and amplification of the visual signal. cGMP-PDEs are the effector molecules in G-protein-mediated phototransduction in vertebrate rods and cones.</text>
</comment>
<reference evidence="11 12" key="1">
    <citation type="submission" date="2021-05" db="EMBL/GenBank/DDBJ databases">
        <authorList>
            <person name="Zahm M."/>
            <person name="Klopp C."/>
            <person name="Cabau C."/>
            <person name="Kuhl H."/>
            <person name="Suciu R."/>
            <person name="Ciorpac M."/>
            <person name="Holostenco D."/>
            <person name="Gessner J."/>
            <person name="Wuertz S."/>
            <person name="Hohne C."/>
            <person name="Stock M."/>
            <person name="Gislard M."/>
            <person name="Lluch J."/>
            <person name="Milhes M."/>
            <person name="Lampietro C."/>
            <person name="Lopez Roques C."/>
            <person name="Donnadieu C."/>
            <person name="Du K."/>
            <person name="Schartl M."/>
            <person name="Guiguen Y."/>
        </authorList>
    </citation>
    <scope>NUCLEOTIDE SEQUENCE [LARGE SCALE GENOMIC DNA]</scope>
    <source>
        <strain evidence="11">Hh-F2</strain>
        <tissue evidence="11">Blood</tissue>
    </source>
</reference>
<comment type="catalytic activity">
    <reaction evidence="1">
        <text>3',5'-cyclic GMP + H2O = GMP + H(+)</text>
        <dbReference type="Rhea" id="RHEA:16957"/>
        <dbReference type="ChEBI" id="CHEBI:15377"/>
        <dbReference type="ChEBI" id="CHEBI:15378"/>
        <dbReference type="ChEBI" id="CHEBI:57746"/>
        <dbReference type="ChEBI" id="CHEBI:58115"/>
        <dbReference type="EC" id="3.1.4.35"/>
    </reaction>
</comment>
<evidence type="ECO:0000256" key="1">
    <source>
        <dbReference type="ARBA" id="ARBA00000583"/>
    </source>
</evidence>
<keyword evidence="7" id="KW-0844">Vision</keyword>
<keyword evidence="6" id="KW-0378">Hydrolase</keyword>
<dbReference type="EC" id="3.1.4.35" evidence="3"/>
<keyword evidence="5" id="KW-0716">Sensory transduction</keyword>
<evidence type="ECO:0000313" key="12">
    <source>
        <dbReference type="Proteomes" id="UP001369086"/>
    </source>
</evidence>
<protein>
    <recommendedName>
        <fullName evidence="3">3',5'-cyclic-GMP phosphodiesterase</fullName>
        <ecNumber evidence="3">3.1.4.35</ecNumber>
    </recommendedName>
</protein>
<evidence type="ECO:0000256" key="8">
    <source>
        <dbReference type="ARBA" id="ARBA00025377"/>
    </source>
</evidence>
<feature type="region of interest" description="Disordered" evidence="9">
    <location>
        <begin position="61"/>
        <end position="101"/>
    </location>
</feature>
<keyword evidence="12" id="KW-1185">Reference proteome</keyword>
<dbReference type="InterPro" id="IPR019180">
    <property type="entry name" value="Oxidoreductase-like_N"/>
</dbReference>
<gene>
    <name evidence="11" type="ORF">HHUSO_G20491</name>
</gene>
<comment type="caution">
    <text evidence="11">The sequence shown here is derived from an EMBL/GenBank/DDBJ whole genome shotgun (WGS) entry which is preliminary data.</text>
</comment>
<evidence type="ECO:0000256" key="7">
    <source>
        <dbReference type="ARBA" id="ARBA00023305"/>
    </source>
</evidence>
<feature type="compositionally biased region" description="Polar residues" evidence="9">
    <location>
        <begin position="61"/>
        <end position="77"/>
    </location>
</feature>
<dbReference type="Pfam" id="PF09791">
    <property type="entry name" value="Oxidored-like"/>
    <property type="match status" value="1"/>
</dbReference>
<dbReference type="Gene3D" id="4.10.1120.10">
    <property type="entry name" value="Retinal cGMP phosphodiesterase, gamma subunit"/>
    <property type="match status" value="1"/>
</dbReference>
<evidence type="ECO:0000256" key="9">
    <source>
        <dbReference type="SAM" id="MobiDB-lite"/>
    </source>
</evidence>
<proteinExistence type="inferred from homology"/>
<feature type="region of interest" description="Disordered" evidence="9">
    <location>
        <begin position="194"/>
        <end position="276"/>
    </location>
</feature>
<evidence type="ECO:0000256" key="5">
    <source>
        <dbReference type="ARBA" id="ARBA00022606"/>
    </source>
</evidence>
<accession>A0ABR0Z0H9</accession>
<feature type="compositionally biased region" description="Basic and acidic residues" evidence="9">
    <location>
        <begin position="78"/>
        <end position="95"/>
    </location>
</feature>
<evidence type="ECO:0000256" key="3">
    <source>
        <dbReference type="ARBA" id="ARBA00012319"/>
    </source>
</evidence>
<feature type="domain" description="Oxidoreductase-like" evidence="10">
    <location>
        <begin position="102"/>
        <end position="131"/>
    </location>
</feature>
<organism evidence="11 12">
    <name type="scientific">Huso huso</name>
    <name type="common">Beluga</name>
    <name type="synonym">Acipenser huso</name>
    <dbReference type="NCBI Taxonomy" id="61971"/>
    <lineage>
        <taxon>Eukaryota</taxon>
        <taxon>Metazoa</taxon>
        <taxon>Chordata</taxon>
        <taxon>Craniata</taxon>
        <taxon>Vertebrata</taxon>
        <taxon>Euteleostomi</taxon>
        <taxon>Actinopterygii</taxon>
        <taxon>Chondrostei</taxon>
        <taxon>Acipenseriformes</taxon>
        <taxon>Acipenseridae</taxon>
        <taxon>Huso</taxon>
    </lineage>
</organism>
<dbReference type="Proteomes" id="UP001369086">
    <property type="component" value="Unassembled WGS sequence"/>
</dbReference>
<evidence type="ECO:0000256" key="2">
    <source>
        <dbReference type="ARBA" id="ARBA00006377"/>
    </source>
</evidence>
<comment type="similarity">
    <text evidence="2">Belongs to the rod/cone cGMP-PDE gamma subunit family.</text>
</comment>
<name>A0ABR0Z0H9_HUSHU</name>
<evidence type="ECO:0000313" key="11">
    <source>
        <dbReference type="EMBL" id="KAK6478213.1"/>
    </source>
</evidence>
<dbReference type="InterPro" id="IPR037030">
    <property type="entry name" value="PDE6_gamma_sf"/>
</dbReference>
<evidence type="ECO:0000256" key="4">
    <source>
        <dbReference type="ARBA" id="ARBA00022535"/>
    </source>
</evidence>
<dbReference type="PANTHER" id="PTHR12122">
    <property type="entry name" value="RETINAL CONE RHODOPSIN-SENSITIVE CGMP 3',5'-CYCLIC PHOSPHODIESTERASE GAMMA-SUBUNIT-RELATED"/>
    <property type="match status" value="1"/>
</dbReference>
<evidence type="ECO:0000256" key="6">
    <source>
        <dbReference type="ARBA" id="ARBA00022801"/>
    </source>
</evidence>